<dbReference type="InterPro" id="IPR003615">
    <property type="entry name" value="HNH_nuc"/>
</dbReference>
<dbReference type="GO" id="GO:0004519">
    <property type="term" value="F:endonuclease activity"/>
    <property type="evidence" value="ECO:0007669"/>
    <property type="project" value="UniProtKB-KW"/>
</dbReference>
<accession>A0A6G9D242</accession>
<evidence type="ECO:0000313" key="4">
    <source>
        <dbReference type="Proteomes" id="UP000502345"/>
    </source>
</evidence>
<dbReference type="AlphaFoldDB" id="A0A6G9D242"/>
<name>A0A6G9D242_RHOER</name>
<proteinExistence type="inferred from homology"/>
<dbReference type="InterPro" id="IPR003870">
    <property type="entry name" value="DUF222"/>
</dbReference>
<evidence type="ECO:0000259" key="2">
    <source>
        <dbReference type="SMART" id="SM00507"/>
    </source>
</evidence>
<dbReference type="GO" id="GO:0003676">
    <property type="term" value="F:nucleic acid binding"/>
    <property type="evidence" value="ECO:0007669"/>
    <property type="project" value="InterPro"/>
</dbReference>
<comment type="similarity">
    <text evidence="1">Belongs to the Rv1128c/1148c/1588c/1702c/1945/3466 family.</text>
</comment>
<reference evidence="3 4" key="1">
    <citation type="submission" date="2020-03" db="EMBL/GenBank/DDBJ databases">
        <title>Screen low temperature-resistant strains for efficient degradation of petroleum hydrocarbons under the low temperature.</title>
        <authorList>
            <person name="Wang Y."/>
            <person name="Chen J."/>
        </authorList>
    </citation>
    <scope>NUCLEOTIDE SEQUENCE [LARGE SCALE GENOMIC DNA]</scope>
    <source>
        <strain evidence="3 4">KB1</strain>
    </source>
</reference>
<evidence type="ECO:0000313" key="3">
    <source>
        <dbReference type="EMBL" id="QIP43130.1"/>
    </source>
</evidence>
<dbReference type="CDD" id="cd00085">
    <property type="entry name" value="HNHc"/>
    <property type="match status" value="1"/>
</dbReference>
<dbReference type="Proteomes" id="UP000502345">
    <property type="component" value="Chromosome"/>
</dbReference>
<keyword evidence="3" id="KW-0378">Hydrolase</keyword>
<protein>
    <submittedName>
        <fullName evidence="3">HNH endonuclease</fullName>
    </submittedName>
</protein>
<gene>
    <name evidence="3" type="ORF">G9444_5887</name>
</gene>
<dbReference type="SMART" id="SM00507">
    <property type="entry name" value="HNHc"/>
    <property type="match status" value="1"/>
</dbReference>
<dbReference type="InterPro" id="IPR002711">
    <property type="entry name" value="HNH"/>
</dbReference>
<sequence length="423" mass="46481">MFETLFDYAFGMDSRDAWQLDGEGLKSEVLDLVRARHELQSRMVLLIVEMFSREVLGGKGFRAIAQWLHGSTNLEIGECSLLVGLARLLMLEPVVADAFHRGDVDALKARQVASFCQHPPKNMTLADVDKARGILLSLASKNIADCDAVRAAIRRIEKQYGKREDGIPVGEDSERNEFYASKGLYGRVTVKGDLDAINGARLITLLSSLSAPTPEKDGVKDTRTPALRRADGFCELLRRYERAGLGPIEGGVKPHITVTASAKDMTDLQALKDLLPSTQELGFAWTDWVGPISIDTARMLACDCTVTRILLDENGVPLDCGKEARTATVPQRRALAVRDGGCAFPGCGTPSGWCDAHHIVHWNDGGPTDLDNLILLCGHHHRTLHHTEWRVEIGPDRKTVFYPPMSIDPYQQPIGRNSPPTAA</sequence>
<evidence type="ECO:0000256" key="1">
    <source>
        <dbReference type="ARBA" id="ARBA00023450"/>
    </source>
</evidence>
<dbReference type="Gene3D" id="1.10.30.50">
    <property type="match status" value="1"/>
</dbReference>
<dbReference type="EMBL" id="CP050124">
    <property type="protein sequence ID" value="QIP43130.1"/>
    <property type="molecule type" value="Genomic_DNA"/>
</dbReference>
<keyword evidence="3" id="KW-0255">Endonuclease</keyword>
<dbReference type="Pfam" id="PF02720">
    <property type="entry name" value="DUF222"/>
    <property type="match status" value="1"/>
</dbReference>
<dbReference type="Pfam" id="PF01844">
    <property type="entry name" value="HNH"/>
    <property type="match status" value="1"/>
</dbReference>
<feature type="domain" description="HNH nuclease" evidence="2">
    <location>
        <begin position="330"/>
        <end position="382"/>
    </location>
</feature>
<organism evidence="3 4">
    <name type="scientific">Rhodococcus erythropolis</name>
    <name type="common">Arthrobacter picolinophilus</name>
    <dbReference type="NCBI Taxonomy" id="1833"/>
    <lineage>
        <taxon>Bacteria</taxon>
        <taxon>Bacillati</taxon>
        <taxon>Actinomycetota</taxon>
        <taxon>Actinomycetes</taxon>
        <taxon>Mycobacteriales</taxon>
        <taxon>Nocardiaceae</taxon>
        <taxon>Rhodococcus</taxon>
        <taxon>Rhodococcus erythropolis group</taxon>
    </lineage>
</organism>
<dbReference type="GO" id="GO:0008270">
    <property type="term" value="F:zinc ion binding"/>
    <property type="evidence" value="ECO:0007669"/>
    <property type="project" value="InterPro"/>
</dbReference>
<keyword evidence="3" id="KW-0540">Nuclease</keyword>